<sequence length="1034" mass="109778">MRRLLPLLLLLGAAWAQVRFLPSPGLTGAPGEYLTLSLQVEGRGTARFRLKPPEGWQALSLERTAVLEGGVKTLSFTLRVPPLPAGTRGLAKVVAYQEEKEVAHSEVELLVLPRTEIALSAPATLEAELGGPFEFPVYVTNRSNRKEEIFLEAEAAMAQVFLNPKGLNLAPGETGVVRVQASPEGQISAGYRFYLKLRATPKGVAEARREAGVIVLFKDPLGGRGQGKDPELTLGLGLALSLGALWERGQVQGQVGYQVSASLTGALSDYVSASLAPSPLSGDLQDPLRLPQSFTLSLKGEGFEARAQAGGGGFGLAGSLRLPSARLSLEGNYRPQALALRTSGVSLDKTLDLQGSLSTQTTPTGRQDALSLRYRLPLESGLSLGLGTDLSGQAGEAYRLSFGLSQTLTWQTQDLELVQSYSGVPLSGLHALGLAGGTRSLYPLGLRGSTSWQVGGASGLWQSQLTLYYQPLTGAFLSLTGSYRQQGESRGYGLAPSLSVSFGEPGVYAGSLGLGYGLNRALSGDAPEGQSYQGSLSLGTPDLSLSAFLRYLDQALPLLEGTLLLRLALPGGSLEGQYLVKRGTDKDLTLYGAAWNQLWPGVWQSRLFYEYRQEAEASQRFGLALYGRNFLEPGLALGATYTLILQGGEVRHSVGATLAYAQALTLATPKEVVDLFGGRKGGEVAGTAFRDENLNGRLDPGEAPLAGLKVCLGNACETTDAEGRYRLLAPIGQGRLLFPNLPANLALVGEEALEVRLNSRLDKPLPFAPATQLRVEVLDEEGGTGLAYAGVCARGPVTRCTRADVNGQAVLGGLFAGLYRVYPDARYLPEGYREVEAKEVRVGEGPPPPVQVRVAPPKREVEVTYTAERLSLVATADPSVPLAGSEVEVKALVQGEARKVWVELPTGPVPLLPQEGNSYSARLRLPLPPGLHTLKVRASGQEEVETPLVLQVVAGPLYSPQALEGPKVRLTLRFQAREVALGGEGRSFPLQSEDGYSWTGEVALGPGEHLFSVLADGEALGPIRLSIPSESASQ</sequence>
<name>A0A1G7DEB2_9DEIN</name>
<keyword evidence="1" id="KW-0732">Signal</keyword>
<dbReference type="OrthoDB" id="9784378at2"/>
<evidence type="ECO:0000256" key="1">
    <source>
        <dbReference type="SAM" id="SignalP"/>
    </source>
</evidence>
<feature type="chain" id="PRO_5011603007" description="Carboxypeptidase regulatory-like domain-containing protein" evidence="1">
    <location>
        <begin position="17"/>
        <end position="1034"/>
    </location>
</feature>
<dbReference type="EMBL" id="FNBC01000002">
    <property type="protein sequence ID" value="SDE49356.1"/>
    <property type="molecule type" value="Genomic_DNA"/>
</dbReference>
<evidence type="ECO:0008006" key="4">
    <source>
        <dbReference type="Google" id="ProtNLM"/>
    </source>
</evidence>
<feature type="signal peptide" evidence="1">
    <location>
        <begin position="1"/>
        <end position="16"/>
    </location>
</feature>
<evidence type="ECO:0000313" key="3">
    <source>
        <dbReference type="Proteomes" id="UP000199446"/>
    </source>
</evidence>
<keyword evidence="3" id="KW-1185">Reference proteome</keyword>
<accession>A0A1G7DEB2</accession>
<reference evidence="3" key="1">
    <citation type="submission" date="2016-10" db="EMBL/GenBank/DDBJ databases">
        <authorList>
            <person name="Varghese N."/>
            <person name="Submissions S."/>
        </authorList>
    </citation>
    <scope>NUCLEOTIDE SEQUENCE [LARGE SCALE GENOMIC DNA]</scope>
    <source>
        <strain evidence="3">CGMCC 1.6992</strain>
    </source>
</reference>
<organism evidence="2 3">
    <name type="scientific">Thermus arciformis</name>
    <dbReference type="NCBI Taxonomy" id="482827"/>
    <lineage>
        <taxon>Bacteria</taxon>
        <taxon>Thermotogati</taxon>
        <taxon>Deinococcota</taxon>
        <taxon>Deinococci</taxon>
        <taxon>Thermales</taxon>
        <taxon>Thermaceae</taxon>
        <taxon>Thermus</taxon>
    </lineage>
</organism>
<dbReference type="Proteomes" id="UP000199446">
    <property type="component" value="Unassembled WGS sequence"/>
</dbReference>
<dbReference type="STRING" id="482827.SAMN04488243_10298"/>
<proteinExistence type="predicted"/>
<protein>
    <recommendedName>
        <fullName evidence="4">Carboxypeptidase regulatory-like domain-containing protein</fullName>
    </recommendedName>
</protein>
<dbReference type="RefSeq" id="WP_093005162.1">
    <property type="nucleotide sequence ID" value="NZ_FNBC01000002.1"/>
</dbReference>
<evidence type="ECO:0000313" key="2">
    <source>
        <dbReference type="EMBL" id="SDE49356.1"/>
    </source>
</evidence>
<dbReference type="AlphaFoldDB" id="A0A1G7DEB2"/>
<gene>
    <name evidence="2" type="ORF">SAMN04488243_10298</name>
</gene>